<evidence type="ECO:0000313" key="2">
    <source>
        <dbReference type="Proteomes" id="UP001206925"/>
    </source>
</evidence>
<dbReference type="SUPFAM" id="SSF52047">
    <property type="entry name" value="RNI-like"/>
    <property type="match status" value="1"/>
</dbReference>
<dbReference type="EMBL" id="JAMZMK010005584">
    <property type="protein sequence ID" value="KAI7752910.1"/>
    <property type="molecule type" value="Genomic_DNA"/>
</dbReference>
<evidence type="ECO:0008006" key="3">
    <source>
        <dbReference type="Google" id="ProtNLM"/>
    </source>
</evidence>
<proteinExistence type="predicted"/>
<dbReference type="AlphaFoldDB" id="A0AAD5D4F5"/>
<feature type="non-terminal residue" evidence="1">
    <location>
        <position position="1"/>
    </location>
</feature>
<name>A0AAD5D4F5_AMBAR</name>
<protein>
    <recommendedName>
        <fullName evidence="3">Disease resistance protein</fullName>
    </recommendedName>
</protein>
<comment type="caution">
    <text evidence="1">The sequence shown here is derived from an EMBL/GenBank/DDBJ whole genome shotgun (WGS) entry which is preliminary data.</text>
</comment>
<evidence type="ECO:0000313" key="1">
    <source>
        <dbReference type="EMBL" id="KAI7752910.1"/>
    </source>
</evidence>
<organism evidence="1 2">
    <name type="scientific">Ambrosia artemisiifolia</name>
    <name type="common">Common ragweed</name>
    <dbReference type="NCBI Taxonomy" id="4212"/>
    <lineage>
        <taxon>Eukaryota</taxon>
        <taxon>Viridiplantae</taxon>
        <taxon>Streptophyta</taxon>
        <taxon>Embryophyta</taxon>
        <taxon>Tracheophyta</taxon>
        <taxon>Spermatophyta</taxon>
        <taxon>Magnoliopsida</taxon>
        <taxon>eudicotyledons</taxon>
        <taxon>Gunneridae</taxon>
        <taxon>Pentapetalae</taxon>
        <taxon>asterids</taxon>
        <taxon>campanulids</taxon>
        <taxon>Asterales</taxon>
        <taxon>Asteraceae</taxon>
        <taxon>Asteroideae</taxon>
        <taxon>Heliantheae alliance</taxon>
        <taxon>Heliantheae</taxon>
        <taxon>Ambrosia</taxon>
    </lineage>
</organism>
<keyword evidence="2" id="KW-1185">Reference proteome</keyword>
<gene>
    <name evidence="1" type="ORF">M8C21_000069</name>
</gene>
<reference evidence="1" key="1">
    <citation type="submission" date="2022-06" db="EMBL/GenBank/DDBJ databases">
        <title>Uncovering the hologenomic basis of an extraordinary plant invasion.</title>
        <authorList>
            <person name="Bieker V.C."/>
            <person name="Martin M.D."/>
            <person name="Gilbert T."/>
            <person name="Hodgins K."/>
            <person name="Battlay P."/>
            <person name="Petersen B."/>
            <person name="Wilson J."/>
        </authorList>
    </citation>
    <scope>NUCLEOTIDE SEQUENCE</scope>
    <source>
        <strain evidence="1">AA19_3_7</strain>
        <tissue evidence="1">Leaf</tissue>
    </source>
</reference>
<dbReference type="Proteomes" id="UP001206925">
    <property type="component" value="Unassembled WGS sequence"/>
</dbReference>
<accession>A0AAD5D4F5</accession>
<sequence length="95" mass="10669">EEEECDAKVNEIVLPRLNYLHLVDLSSLKGFCLGKMAFSLPALETLKIIYCPAITVFTKGHVSTPELKRPNKKRGMSSRARRCLMCKSCKVKQGV</sequence>